<protein>
    <submittedName>
        <fullName evidence="1">Uncharacterized protein</fullName>
    </submittedName>
</protein>
<name>A0A9P6WT95_RHIOR</name>
<dbReference type="Proteomes" id="UP000716291">
    <property type="component" value="Unassembled WGS sequence"/>
</dbReference>
<dbReference type="EMBL" id="JAANQT010008700">
    <property type="protein sequence ID" value="KAG1280330.1"/>
    <property type="molecule type" value="Genomic_DNA"/>
</dbReference>
<reference evidence="1" key="1">
    <citation type="journal article" date="2020" name="Microb. Genom.">
        <title>Genetic diversity of clinical and environmental Mucorales isolates obtained from an investigation of mucormycosis cases among solid organ transplant recipients.</title>
        <authorList>
            <person name="Nguyen M.H."/>
            <person name="Kaul D."/>
            <person name="Muto C."/>
            <person name="Cheng S.J."/>
            <person name="Richter R.A."/>
            <person name="Bruno V.M."/>
            <person name="Liu G."/>
            <person name="Beyhan S."/>
            <person name="Sundermann A.J."/>
            <person name="Mounaud S."/>
            <person name="Pasculle A.W."/>
            <person name="Nierman W.C."/>
            <person name="Driscoll E."/>
            <person name="Cumbie R."/>
            <person name="Clancy C.J."/>
            <person name="Dupont C.L."/>
        </authorList>
    </citation>
    <scope>NUCLEOTIDE SEQUENCE</scope>
    <source>
        <strain evidence="1">GL11</strain>
    </source>
</reference>
<sequence length="111" mass="11770">MVDVRSLEGHHIGNQAMLAVQFPVVIQADRRLAVPAEGMQRFGDEFPAVGVVQAALRLEAASQFQSPSRKDLARGQNAGGLVAQRDVVDQEASCVARNAVECTGTPAGDRS</sequence>
<keyword evidence="2" id="KW-1185">Reference proteome</keyword>
<evidence type="ECO:0000313" key="2">
    <source>
        <dbReference type="Proteomes" id="UP000716291"/>
    </source>
</evidence>
<accession>A0A9P6WT95</accession>
<proteinExistence type="predicted"/>
<comment type="caution">
    <text evidence="1">The sequence shown here is derived from an EMBL/GenBank/DDBJ whole genome shotgun (WGS) entry which is preliminary data.</text>
</comment>
<organism evidence="1 2">
    <name type="scientific">Rhizopus oryzae</name>
    <name type="common">Mucormycosis agent</name>
    <name type="synonym">Rhizopus arrhizus var. delemar</name>
    <dbReference type="NCBI Taxonomy" id="64495"/>
    <lineage>
        <taxon>Eukaryota</taxon>
        <taxon>Fungi</taxon>
        <taxon>Fungi incertae sedis</taxon>
        <taxon>Mucoromycota</taxon>
        <taxon>Mucoromycotina</taxon>
        <taxon>Mucoromycetes</taxon>
        <taxon>Mucorales</taxon>
        <taxon>Mucorineae</taxon>
        <taxon>Rhizopodaceae</taxon>
        <taxon>Rhizopus</taxon>
    </lineage>
</organism>
<gene>
    <name evidence="1" type="ORF">G6F64_014529</name>
</gene>
<evidence type="ECO:0000313" key="1">
    <source>
        <dbReference type="EMBL" id="KAG1280330.1"/>
    </source>
</evidence>
<dbReference type="AlphaFoldDB" id="A0A9P6WT95"/>